<comment type="caution">
    <text evidence="3">The sequence shown here is derived from an EMBL/GenBank/DDBJ whole genome shotgun (WGS) entry which is preliminary data.</text>
</comment>
<sequence length="287" mass="32693">MNMTAPISIHTIIPLSGSNYKKWREDIDLYFINQSVDWVLTVAAPPALTDESSDQDKAYYKDWSRANRICRLTILKTMSDTIKGGIPDKELAGELLQAVAERFTVSEKAETSMLLGKLMTMKYNMNTNIREYIMQMINISNQLAALNMGLDEQVIITLALKSLPNQFDNLQTTYNTQKDKWSLNELIAVLVQEDERIRKNKEYTATVNLIAKPQWKFGKGKGKVSASTANTFAASSSKNPKKVVNMKKKSFKCFFCKKEGHMKRNCEAYKNWAVKKGVHKEQIAKEK</sequence>
<organism evidence="3 4">
    <name type="scientific">Rosa chinensis</name>
    <name type="common">China rose</name>
    <dbReference type="NCBI Taxonomy" id="74649"/>
    <lineage>
        <taxon>Eukaryota</taxon>
        <taxon>Viridiplantae</taxon>
        <taxon>Streptophyta</taxon>
        <taxon>Embryophyta</taxon>
        <taxon>Tracheophyta</taxon>
        <taxon>Spermatophyta</taxon>
        <taxon>Magnoliopsida</taxon>
        <taxon>eudicotyledons</taxon>
        <taxon>Gunneridae</taxon>
        <taxon>Pentapetalae</taxon>
        <taxon>rosids</taxon>
        <taxon>fabids</taxon>
        <taxon>Rosales</taxon>
        <taxon>Rosaceae</taxon>
        <taxon>Rosoideae</taxon>
        <taxon>Rosoideae incertae sedis</taxon>
        <taxon>Rosa</taxon>
    </lineage>
</organism>
<dbReference type="STRING" id="74649.A0A2P6SCU2"/>
<gene>
    <name evidence="3" type="ORF">RchiOBHm_Chr1g0336961</name>
</gene>
<dbReference type="EC" id="2.7.7.49" evidence="3"/>
<dbReference type="InterPro" id="IPR001878">
    <property type="entry name" value="Znf_CCHC"/>
</dbReference>
<evidence type="ECO:0000313" key="3">
    <source>
        <dbReference type="EMBL" id="PRQ56489.1"/>
    </source>
</evidence>
<dbReference type="GO" id="GO:0003964">
    <property type="term" value="F:RNA-directed DNA polymerase activity"/>
    <property type="evidence" value="ECO:0007669"/>
    <property type="project" value="UniProtKB-KW"/>
</dbReference>
<name>A0A2P6SCU2_ROSCH</name>
<dbReference type="AlphaFoldDB" id="A0A2P6SCU2"/>
<dbReference type="Pfam" id="PF14223">
    <property type="entry name" value="Retrotran_gag_2"/>
    <property type="match status" value="1"/>
</dbReference>
<keyword evidence="1" id="KW-0863">Zinc-finger</keyword>
<protein>
    <submittedName>
        <fullName evidence="3">Putative RNA-directed DNA polymerase</fullName>
        <ecNumber evidence="3">2.7.7.49</ecNumber>
    </submittedName>
</protein>
<dbReference type="Gene3D" id="4.10.60.10">
    <property type="entry name" value="Zinc finger, CCHC-type"/>
    <property type="match status" value="1"/>
</dbReference>
<proteinExistence type="predicted"/>
<dbReference type="SMART" id="SM00343">
    <property type="entry name" value="ZnF_C2HC"/>
    <property type="match status" value="1"/>
</dbReference>
<dbReference type="Gramene" id="PRQ56489">
    <property type="protein sequence ID" value="PRQ56489"/>
    <property type="gene ID" value="RchiOBHm_Chr1g0336961"/>
</dbReference>
<dbReference type="InterPro" id="IPR036875">
    <property type="entry name" value="Znf_CCHC_sf"/>
</dbReference>
<evidence type="ECO:0000259" key="2">
    <source>
        <dbReference type="PROSITE" id="PS50158"/>
    </source>
</evidence>
<keyword evidence="3" id="KW-0808">Transferase</keyword>
<keyword evidence="1" id="KW-0479">Metal-binding</keyword>
<dbReference type="PANTHER" id="PTHR35317:SF42">
    <property type="entry name" value="RETROTRANSPOSON GAG DOMAIN-CONTAINING PROTEIN"/>
    <property type="match status" value="1"/>
</dbReference>
<reference evidence="3 4" key="1">
    <citation type="journal article" date="2018" name="Nat. Genet.">
        <title>The Rosa genome provides new insights in the design of modern roses.</title>
        <authorList>
            <person name="Bendahmane M."/>
        </authorList>
    </citation>
    <scope>NUCLEOTIDE SEQUENCE [LARGE SCALE GENOMIC DNA]</scope>
    <source>
        <strain evidence="4">cv. Old Blush</strain>
    </source>
</reference>
<accession>A0A2P6SCU2</accession>
<keyword evidence="1" id="KW-0862">Zinc</keyword>
<keyword evidence="3" id="KW-0548">Nucleotidyltransferase</keyword>
<dbReference type="OMA" id="MINISNQ"/>
<keyword evidence="3" id="KW-0695">RNA-directed DNA polymerase</keyword>
<feature type="domain" description="CCHC-type" evidence="2">
    <location>
        <begin position="252"/>
        <end position="266"/>
    </location>
</feature>
<dbReference type="EMBL" id="PDCK01000039">
    <property type="protein sequence ID" value="PRQ56489.1"/>
    <property type="molecule type" value="Genomic_DNA"/>
</dbReference>
<dbReference type="SUPFAM" id="SSF57756">
    <property type="entry name" value="Retrovirus zinc finger-like domains"/>
    <property type="match status" value="1"/>
</dbReference>
<evidence type="ECO:0000256" key="1">
    <source>
        <dbReference type="PROSITE-ProRule" id="PRU00047"/>
    </source>
</evidence>
<dbReference type="Proteomes" id="UP000238479">
    <property type="component" value="Chromosome 1"/>
</dbReference>
<dbReference type="GO" id="GO:0008270">
    <property type="term" value="F:zinc ion binding"/>
    <property type="evidence" value="ECO:0007669"/>
    <property type="project" value="UniProtKB-KW"/>
</dbReference>
<dbReference type="PROSITE" id="PS50158">
    <property type="entry name" value="ZF_CCHC"/>
    <property type="match status" value="1"/>
</dbReference>
<dbReference type="GO" id="GO:0003676">
    <property type="term" value="F:nucleic acid binding"/>
    <property type="evidence" value="ECO:0007669"/>
    <property type="project" value="InterPro"/>
</dbReference>
<keyword evidence="4" id="KW-1185">Reference proteome</keyword>
<evidence type="ECO:0000313" key="4">
    <source>
        <dbReference type="Proteomes" id="UP000238479"/>
    </source>
</evidence>
<dbReference type="PANTHER" id="PTHR35317">
    <property type="entry name" value="OS04G0629600 PROTEIN"/>
    <property type="match status" value="1"/>
</dbReference>